<feature type="transmembrane region" description="Helical" evidence="1">
    <location>
        <begin position="34"/>
        <end position="55"/>
    </location>
</feature>
<dbReference type="Proteomes" id="UP001367508">
    <property type="component" value="Unassembled WGS sequence"/>
</dbReference>
<keyword evidence="1" id="KW-1133">Transmembrane helix</keyword>
<gene>
    <name evidence="2" type="ORF">VNO77_04973</name>
</gene>
<keyword evidence="1" id="KW-0472">Membrane</keyword>
<reference evidence="2 3" key="1">
    <citation type="submission" date="2024-01" db="EMBL/GenBank/DDBJ databases">
        <title>The genomes of 5 underutilized Papilionoideae crops provide insights into root nodulation and disease resistanc.</title>
        <authorList>
            <person name="Jiang F."/>
        </authorList>
    </citation>
    <scope>NUCLEOTIDE SEQUENCE [LARGE SCALE GENOMIC DNA]</scope>
    <source>
        <strain evidence="2">LVBAO_FW01</strain>
        <tissue evidence="2">Leaves</tissue>
    </source>
</reference>
<feature type="transmembrane region" description="Helical" evidence="1">
    <location>
        <begin position="62"/>
        <end position="85"/>
    </location>
</feature>
<keyword evidence="3" id="KW-1185">Reference proteome</keyword>
<name>A0AAN9MXG8_CANGL</name>
<evidence type="ECO:0000313" key="2">
    <source>
        <dbReference type="EMBL" id="KAK7362849.1"/>
    </source>
</evidence>
<accession>A0AAN9MXG8</accession>
<sequence length="113" mass="12351">MEHRHVESDAGDVSSAQAVLLGALAPGVNGPTWITLKSSFLMLGLCLAVMLALAFSSSDSWLMLHVAFLVLICLTLFFLLSWFLAQTGLVSIEHQMRGMGLEHKDHPEDLKSK</sequence>
<protein>
    <recommendedName>
        <fullName evidence="4">Transmembrane protein</fullName>
    </recommendedName>
</protein>
<evidence type="ECO:0000256" key="1">
    <source>
        <dbReference type="SAM" id="Phobius"/>
    </source>
</evidence>
<keyword evidence="1" id="KW-0812">Transmembrane</keyword>
<dbReference type="EMBL" id="JAYMYQ010000001">
    <property type="protein sequence ID" value="KAK7362849.1"/>
    <property type="molecule type" value="Genomic_DNA"/>
</dbReference>
<comment type="caution">
    <text evidence="2">The sequence shown here is derived from an EMBL/GenBank/DDBJ whole genome shotgun (WGS) entry which is preliminary data.</text>
</comment>
<dbReference type="AlphaFoldDB" id="A0AAN9MXG8"/>
<organism evidence="2 3">
    <name type="scientific">Canavalia gladiata</name>
    <name type="common">Sword bean</name>
    <name type="synonym">Dolichos gladiatus</name>
    <dbReference type="NCBI Taxonomy" id="3824"/>
    <lineage>
        <taxon>Eukaryota</taxon>
        <taxon>Viridiplantae</taxon>
        <taxon>Streptophyta</taxon>
        <taxon>Embryophyta</taxon>
        <taxon>Tracheophyta</taxon>
        <taxon>Spermatophyta</taxon>
        <taxon>Magnoliopsida</taxon>
        <taxon>eudicotyledons</taxon>
        <taxon>Gunneridae</taxon>
        <taxon>Pentapetalae</taxon>
        <taxon>rosids</taxon>
        <taxon>fabids</taxon>
        <taxon>Fabales</taxon>
        <taxon>Fabaceae</taxon>
        <taxon>Papilionoideae</taxon>
        <taxon>50 kb inversion clade</taxon>
        <taxon>NPAAA clade</taxon>
        <taxon>indigoferoid/millettioid clade</taxon>
        <taxon>Phaseoleae</taxon>
        <taxon>Canavalia</taxon>
    </lineage>
</organism>
<evidence type="ECO:0000313" key="3">
    <source>
        <dbReference type="Proteomes" id="UP001367508"/>
    </source>
</evidence>
<proteinExistence type="predicted"/>
<evidence type="ECO:0008006" key="4">
    <source>
        <dbReference type="Google" id="ProtNLM"/>
    </source>
</evidence>